<evidence type="ECO:0000313" key="8">
    <source>
        <dbReference type="EMBL" id="AAK73165.1"/>
    </source>
</evidence>
<dbReference type="Gene3D" id="3.40.50.720">
    <property type="entry name" value="NAD(P)-binding Rossmann-like Domain"/>
    <property type="match status" value="1"/>
</dbReference>
<dbReference type="GO" id="GO:0008270">
    <property type="term" value="F:zinc ion binding"/>
    <property type="evidence" value="ECO:0007669"/>
    <property type="project" value="InterPro"/>
</dbReference>
<dbReference type="PANTHER" id="PTHR43401">
    <property type="entry name" value="L-THREONINE 3-DEHYDROGENASE"/>
    <property type="match status" value="1"/>
</dbReference>
<feature type="domain" description="Alcohol dehydrogenase-like N-terminal" evidence="7">
    <location>
        <begin position="26"/>
        <end position="140"/>
    </location>
</feature>
<organism evidence="8">
    <name type="scientific">Brevibacterium sp. HCU</name>
    <dbReference type="NCBI Taxonomy" id="133406"/>
    <lineage>
        <taxon>Bacteria</taxon>
        <taxon>Bacillati</taxon>
        <taxon>Actinomycetota</taxon>
        <taxon>Actinomycetes</taxon>
        <taxon>Micrococcales</taxon>
        <taxon>Brevibacteriaceae</taxon>
        <taxon>Brevibacterium</taxon>
    </lineage>
</organism>
<evidence type="ECO:0000256" key="5">
    <source>
        <dbReference type="RuleBase" id="RU361277"/>
    </source>
</evidence>
<dbReference type="PROSITE" id="PS00059">
    <property type="entry name" value="ADH_ZINC"/>
    <property type="match status" value="1"/>
</dbReference>
<comment type="cofactor">
    <cofactor evidence="1 5">
        <name>Zn(2+)</name>
        <dbReference type="ChEBI" id="CHEBI:29105"/>
    </cofactor>
</comment>
<dbReference type="Pfam" id="PF08240">
    <property type="entry name" value="ADH_N"/>
    <property type="match status" value="1"/>
</dbReference>
<dbReference type="SUPFAM" id="SSF51735">
    <property type="entry name" value="NAD(P)-binding Rossmann-fold domains"/>
    <property type="match status" value="1"/>
</dbReference>
<evidence type="ECO:0000259" key="6">
    <source>
        <dbReference type="Pfam" id="PF00107"/>
    </source>
</evidence>
<dbReference type="InterPro" id="IPR050129">
    <property type="entry name" value="Zn_alcohol_dh"/>
</dbReference>
<sequence length="352" mass="36532">MKAFAMKAQGAALEEIELDRPKPMGREVLLKVTHAGVCHTDTHVQDGGYDLGSRGTLDMSTRGVTYPCVMGHETVGEVVEVGEDVTDVAVGDTCLAFPWIGCGECGKCAHGHENACDNGRALGIIQFGGFAEYLLLPDQRYAIDVAGVDPAWAATLACSGVTSYSSARKATATVNPDEPIGVMGVGGVGMMTVAALVALGHKNIIAIDVSDENLASAQELGATLTVNSKNATSHDLVEAAGGQFIAIIDLVNTGDTVALAFDALSRAGKIVQVGLFGGEFVVPTAIMALKGLTLQGNYVGTVEEVREVVELARQGSLPKLPITGGTLNVDGVNDGLERLRTGRARGRTVLTP</sequence>
<dbReference type="InterPro" id="IPR036291">
    <property type="entry name" value="NAD(P)-bd_dom_sf"/>
</dbReference>
<dbReference type="InterPro" id="IPR013149">
    <property type="entry name" value="ADH-like_C"/>
</dbReference>
<feature type="domain" description="Alcohol dehydrogenase-like C-terminal" evidence="6">
    <location>
        <begin position="187"/>
        <end position="312"/>
    </location>
</feature>
<proteinExistence type="inferred from homology"/>
<evidence type="ECO:0000256" key="2">
    <source>
        <dbReference type="ARBA" id="ARBA00022723"/>
    </source>
</evidence>
<protein>
    <submittedName>
        <fullName evidence="8">6-hydroxyhexanoate dehydrogenase</fullName>
    </submittedName>
</protein>
<dbReference type="PANTHER" id="PTHR43401:SF4">
    <property type="entry name" value="D-ARABINOSE 1-DEHYDROGENASE (NADP(+))"/>
    <property type="match status" value="1"/>
</dbReference>
<dbReference type="Gene3D" id="3.90.180.10">
    <property type="entry name" value="Medium-chain alcohol dehydrogenases, catalytic domain"/>
    <property type="match status" value="1"/>
</dbReference>
<dbReference type="GO" id="GO:0016491">
    <property type="term" value="F:oxidoreductase activity"/>
    <property type="evidence" value="ECO:0007669"/>
    <property type="project" value="UniProtKB-KW"/>
</dbReference>
<evidence type="ECO:0000256" key="1">
    <source>
        <dbReference type="ARBA" id="ARBA00001947"/>
    </source>
</evidence>
<evidence type="ECO:0000256" key="3">
    <source>
        <dbReference type="ARBA" id="ARBA00022833"/>
    </source>
</evidence>
<dbReference type="AlphaFoldDB" id="Q93QG4"/>
<comment type="similarity">
    <text evidence="5">Belongs to the zinc-containing alcohol dehydrogenase family.</text>
</comment>
<dbReference type="CDD" id="cd08240">
    <property type="entry name" value="6_hydroxyhexanoate_dh_like"/>
    <property type="match status" value="1"/>
</dbReference>
<dbReference type="SUPFAM" id="SSF50129">
    <property type="entry name" value="GroES-like"/>
    <property type="match status" value="1"/>
</dbReference>
<keyword evidence="3 5" id="KW-0862">Zinc</keyword>
<dbReference type="Pfam" id="PF00107">
    <property type="entry name" value="ADH_zinc_N"/>
    <property type="match status" value="1"/>
</dbReference>
<dbReference type="EMBL" id="AF257215">
    <property type="protein sequence ID" value="AAK73165.1"/>
    <property type="molecule type" value="Genomic_DNA"/>
</dbReference>
<dbReference type="InterPro" id="IPR013154">
    <property type="entry name" value="ADH-like_N"/>
</dbReference>
<gene>
    <name evidence="8" type="primary">chnD2</name>
</gene>
<evidence type="ECO:0000256" key="4">
    <source>
        <dbReference type="ARBA" id="ARBA00023002"/>
    </source>
</evidence>
<accession>Q93QG4</accession>
<dbReference type="InterPro" id="IPR011032">
    <property type="entry name" value="GroES-like_sf"/>
</dbReference>
<reference evidence="8" key="1">
    <citation type="journal article" date="2002" name="Appl. Microbiol. Biotechnol.">
        <title>Identification of two gene clusters involved in cyclohexanone oxidation in Brevibacterium epidermidis strain HCU.</title>
        <authorList>
            <person name="Brzostowicz P.C."/>
            <person name="Blasko M.S."/>
            <person name="Rouviere P.E."/>
        </authorList>
    </citation>
    <scope>NUCLEOTIDE SEQUENCE</scope>
    <source>
        <strain evidence="8">HCU</strain>
    </source>
</reference>
<keyword evidence="2 5" id="KW-0479">Metal-binding</keyword>
<evidence type="ECO:0000259" key="7">
    <source>
        <dbReference type="Pfam" id="PF08240"/>
    </source>
</evidence>
<dbReference type="InterPro" id="IPR002328">
    <property type="entry name" value="ADH_Zn_CS"/>
</dbReference>
<name>Q93QG4_9MICO</name>
<keyword evidence="4" id="KW-0560">Oxidoreductase</keyword>